<dbReference type="EMBL" id="PIDR01000612">
    <property type="protein sequence ID" value="PLO67421.1"/>
    <property type="molecule type" value="Genomic_DNA"/>
</dbReference>
<reference evidence="2 3" key="2">
    <citation type="submission" date="2018-01" db="EMBL/GenBank/DDBJ databases">
        <title>Genomic study of Klebsiella pneumoniae.</title>
        <authorList>
            <person name="Yang Y."/>
            <person name="Bicalho R."/>
        </authorList>
    </citation>
    <scope>NUCLEOTIDE SEQUENCE [LARGE SCALE GENOMIC DNA]</scope>
    <source>
        <strain evidence="2 3">A10</strain>
    </source>
</reference>
<protein>
    <submittedName>
        <fullName evidence="2">Uncharacterized protein</fullName>
    </submittedName>
</protein>
<evidence type="ECO:0000313" key="3">
    <source>
        <dbReference type="Proteomes" id="UP000234667"/>
    </source>
</evidence>
<evidence type="ECO:0000313" key="2">
    <source>
        <dbReference type="EMBL" id="PLO67421.1"/>
    </source>
</evidence>
<name>A0A2J5PMX4_9ENTR</name>
<feature type="compositionally biased region" description="Polar residues" evidence="1">
    <location>
        <begin position="17"/>
        <end position="27"/>
    </location>
</feature>
<comment type="caution">
    <text evidence="2">The sequence shown here is derived from an EMBL/GenBank/DDBJ whole genome shotgun (WGS) entry which is preliminary data.</text>
</comment>
<feature type="non-terminal residue" evidence="2">
    <location>
        <position position="68"/>
    </location>
</feature>
<feature type="region of interest" description="Disordered" evidence="1">
    <location>
        <begin position="1"/>
        <end position="28"/>
    </location>
</feature>
<dbReference type="AlphaFoldDB" id="A0A2J5PMX4"/>
<dbReference type="Proteomes" id="UP000234667">
    <property type="component" value="Unassembled WGS sequence"/>
</dbReference>
<reference evidence="2 3" key="1">
    <citation type="submission" date="2017-11" db="EMBL/GenBank/DDBJ databases">
        <authorList>
            <person name="Han C.G."/>
        </authorList>
    </citation>
    <scope>NUCLEOTIDE SEQUENCE [LARGE SCALE GENOMIC DNA]</scope>
    <source>
        <strain evidence="2 3">A10</strain>
    </source>
</reference>
<gene>
    <name evidence="2" type="ORF">CWN49_18745</name>
</gene>
<proteinExistence type="predicted"/>
<accession>A0A2J5PMX4</accession>
<sequence length="68" mass="7753">MKVKTCTSKATRRQKNSKGLTALYNNKHNTHSRNDEKILSASADCAFARFVFQLNQKRRRVQRGVGEG</sequence>
<evidence type="ECO:0000256" key="1">
    <source>
        <dbReference type="SAM" id="MobiDB-lite"/>
    </source>
</evidence>
<organism evidence="2 3">
    <name type="scientific">Klebsiella michiganensis</name>
    <dbReference type="NCBI Taxonomy" id="1134687"/>
    <lineage>
        <taxon>Bacteria</taxon>
        <taxon>Pseudomonadati</taxon>
        <taxon>Pseudomonadota</taxon>
        <taxon>Gammaproteobacteria</taxon>
        <taxon>Enterobacterales</taxon>
        <taxon>Enterobacteriaceae</taxon>
        <taxon>Klebsiella/Raoultella group</taxon>
        <taxon>Klebsiella</taxon>
    </lineage>
</organism>